<evidence type="ECO:0000313" key="3">
    <source>
        <dbReference type="Proteomes" id="UP000826195"/>
    </source>
</evidence>
<evidence type="ECO:0000313" key="2">
    <source>
        <dbReference type="EMBL" id="KAH0537985.1"/>
    </source>
</evidence>
<comment type="caution">
    <text evidence="2">The sequence shown here is derived from an EMBL/GenBank/DDBJ whole genome shotgun (WGS) entry which is preliminary data.</text>
</comment>
<proteinExistence type="predicted"/>
<dbReference type="EMBL" id="JAHXZJ010002610">
    <property type="protein sequence ID" value="KAH0537985.1"/>
    <property type="molecule type" value="Genomic_DNA"/>
</dbReference>
<accession>A0AAV7HWL2</accession>
<feature type="region of interest" description="Disordered" evidence="1">
    <location>
        <begin position="175"/>
        <end position="196"/>
    </location>
</feature>
<keyword evidence="3" id="KW-1185">Reference proteome</keyword>
<feature type="compositionally biased region" description="Basic residues" evidence="1">
    <location>
        <begin position="178"/>
        <end position="188"/>
    </location>
</feature>
<evidence type="ECO:0000256" key="1">
    <source>
        <dbReference type="SAM" id="MobiDB-lite"/>
    </source>
</evidence>
<reference evidence="2 3" key="1">
    <citation type="journal article" date="2021" name="J. Hered.">
        <title>A chromosome-level genome assembly of the parasitoid wasp, Cotesia glomerata (Hymenoptera: Braconidae).</title>
        <authorList>
            <person name="Pinto B.J."/>
            <person name="Weis J.J."/>
            <person name="Gamble T."/>
            <person name="Ode P.J."/>
            <person name="Paul R."/>
            <person name="Zaspel J.M."/>
        </authorList>
    </citation>
    <scope>NUCLEOTIDE SEQUENCE [LARGE SCALE GENOMIC DNA]</scope>
    <source>
        <strain evidence="2">CgM1</strain>
    </source>
</reference>
<gene>
    <name evidence="2" type="ORF">KQX54_002683</name>
</gene>
<sequence>MGEVIEANESTLDLVTVLQSAGFVVECEKCHAKTDINSVSSESLKEIAEEIETKFNQRPGVYFNAAVSDSTNKVNATDVDLEEQLLILKQSQSSWDQIFKAWDSTFNERQKLINSKGCSNLWEFTEYPCLKRDTGSELIVADFAKKFPNVTINIDGKREKDAVILQLLPLALKAADKKVRKSTPKRKKIDTPDKEN</sequence>
<dbReference type="Proteomes" id="UP000826195">
    <property type="component" value="Unassembled WGS sequence"/>
</dbReference>
<name>A0AAV7HWL2_COTGL</name>
<organism evidence="2 3">
    <name type="scientific">Cotesia glomerata</name>
    <name type="common">Lepidopteran parasitic wasp</name>
    <name type="synonym">Apanteles glomeratus</name>
    <dbReference type="NCBI Taxonomy" id="32391"/>
    <lineage>
        <taxon>Eukaryota</taxon>
        <taxon>Metazoa</taxon>
        <taxon>Ecdysozoa</taxon>
        <taxon>Arthropoda</taxon>
        <taxon>Hexapoda</taxon>
        <taxon>Insecta</taxon>
        <taxon>Pterygota</taxon>
        <taxon>Neoptera</taxon>
        <taxon>Endopterygota</taxon>
        <taxon>Hymenoptera</taxon>
        <taxon>Apocrita</taxon>
        <taxon>Ichneumonoidea</taxon>
        <taxon>Braconidae</taxon>
        <taxon>Microgastrinae</taxon>
        <taxon>Cotesia</taxon>
    </lineage>
</organism>
<protein>
    <submittedName>
        <fullName evidence="2">Uncharacterized protein</fullName>
    </submittedName>
</protein>
<dbReference type="AlphaFoldDB" id="A0AAV7HWL2"/>